<keyword evidence="2" id="KW-0378">Hydrolase</keyword>
<dbReference type="Proteomes" id="UP001305414">
    <property type="component" value="Unassembled WGS sequence"/>
</dbReference>
<dbReference type="AlphaFoldDB" id="A0AAN7Z577"/>
<comment type="similarity">
    <text evidence="1">Belongs to the peptidase S33 family.</text>
</comment>
<dbReference type="SUPFAM" id="SSF53474">
    <property type="entry name" value="alpha/beta-Hydrolases"/>
    <property type="match status" value="1"/>
</dbReference>
<protein>
    <submittedName>
        <fullName evidence="3">Uncharacterized protein</fullName>
    </submittedName>
</protein>
<dbReference type="InterPro" id="IPR029058">
    <property type="entry name" value="AB_hydrolase_fold"/>
</dbReference>
<dbReference type="EMBL" id="JAWHQM010000158">
    <property type="protein sequence ID" value="KAK5637595.1"/>
    <property type="molecule type" value="Genomic_DNA"/>
</dbReference>
<evidence type="ECO:0000313" key="3">
    <source>
        <dbReference type="EMBL" id="KAK5637595.1"/>
    </source>
</evidence>
<proteinExistence type="inferred from homology"/>
<accession>A0AAN7Z577</accession>
<dbReference type="Gene3D" id="3.40.50.1820">
    <property type="entry name" value="alpha/beta hydrolase"/>
    <property type="match status" value="1"/>
</dbReference>
<gene>
    <name evidence="3" type="ORF">RRF57_013310</name>
</gene>
<comment type="caution">
    <text evidence="3">The sequence shown here is derived from an EMBL/GenBank/DDBJ whole genome shotgun (WGS) entry which is preliminary data.</text>
</comment>
<sequence>MGAALHQLMTLLGYDKYGVVGTDLGWIVGHFMAAQEPDNVIGYFSDFWLIQPNATDLERRAQNQTTEEETLYIDSIQDFITNHSNHLELHSQVPLAIGQVFSDTPVGFAGWVWHLVHWFNDGYEYTIDTLITNTLLLWIPGTFGNIRAYRELIPVRISHYVNHMLPAP</sequence>
<evidence type="ECO:0000313" key="4">
    <source>
        <dbReference type="Proteomes" id="UP001305414"/>
    </source>
</evidence>
<evidence type="ECO:0000256" key="2">
    <source>
        <dbReference type="ARBA" id="ARBA00022801"/>
    </source>
</evidence>
<name>A0AAN7Z577_9PEZI</name>
<dbReference type="PANTHER" id="PTHR21661">
    <property type="entry name" value="EPOXIDE HYDROLASE 1-RELATED"/>
    <property type="match status" value="1"/>
</dbReference>
<dbReference type="GO" id="GO:0097176">
    <property type="term" value="P:epoxide metabolic process"/>
    <property type="evidence" value="ECO:0007669"/>
    <property type="project" value="TreeGrafter"/>
</dbReference>
<keyword evidence="4" id="KW-1185">Reference proteome</keyword>
<dbReference type="GO" id="GO:0004301">
    <property type="term" value="F:epoxide hydrolase activity"/>
    <property type="evidence" value="ECO:0007669"/>
    <property type="project" value="TreeGrafter"/>
</dbReference>
<reference evidence="3 4" key="1">
    <citation type="submission" date="2023-10" db="EMBL/GenBank/DDBJ databases">
        <title>Draft genome sequence of Xylaria bambusicola isolate GMP-LS, the root and basal stem rot pathogen of sugarcane in Indonesia.</title>
        <authorList>
            <person name="Selvaraj P."/>
            <person name="Muralishankar V."/>
            <person name="Muruganantham S."/>
            <person name="Sp S."/>
            <person name="Haryani S."/>
            <person name="Lau K.J.X."/>
            <person name="Naqvi N.I."/>
        </authorList>
    </citation>
    <scope>NUCLEOTIDE SEQUENCE [LARGE SCALE GENOMIC DNA]</scope>
    <source>
        <strain evidence="3">GMP-LS</strain>
    </source>
</reference>
<evidence type="ECO:0000256" key="1">
    <source>
        <dbReference type="ARBA" id="ARBA00010088"/>
    </source>
</evidence>
<organism evidence="3 4">
    <name type="scientific">Xylaria bambusicola</name>
    <dbReference type="NCBI Taxonomy" id="326684"/>
    <lineage>
        <taxon>Eukaryota</taxon>
        <taxon>Fungi</taxon>
        <taxon>Dikarya</taxon>
        <taxon>Ascomycota</taxon>
        <taxon>Pezizomycotina</taxon>
        <taxon>Sordariomycetes</taxon>
        <taxon>Xylariomycetidae</taxon>
        <taxon>Xylariales</taxon>
        <taxon>Xylariaceae</taxon>
        <taxon>Xylaria</taxon>
    </lineage>
</organism>
<dbReference type="PANTHER" id="PTHR21661:SF35">
    <property type="entry name" value="EPOXIDE HYDROLASE"/>
    <property type="match status" value="1"/>
</dbReference>